<dbReference type="RefSeq" id="WP_078812189.1">
    <property type="nucleotide sequence ID" value="NZ_FUYE01000003.1"/>
</dbReference>
<keyword evidence="7" id="KW-0010">Activator</keyword>
<dbReference type="EMBL" id="FUYE01000003">
    <property type="protein sequence ID" value="SKA84008.1"/>
    <property type="molecule type" value="Genomic_DNA"/>
</dbReference>
<dbReference type="SUPFAM" id="SSF52540">
    <property type="entry name" value="P-loop containing nucleoside triphosphate hydrolases"/>
    <property type="match status" value="2"/>
</dbReference>
<dbReference type="AlphaFoldDB" id="A0A1T4X4F7"/>
<dbReference type="GO" id="GO:0006355">
    <property type="term" value="P:regulation of DNA-templated transcription"/>
    <property type="evidence" value="ECO:0007669"/>
    <property type="project" value="InterPro"/>
</dbReference>
<dbReference type="PROSITE" id="PS51194">
    <property type="entry name" value="HELICASE_CTER"/>
    <property type="match status" value="1"/>
</dbReference>
<dbReference type="STRING" id="48467.SAMN02745166_00973"/>
<dbReference type="InterPro" id="IPR014001">
    <property type="entry name" value="Helicase_ATP-bd"/>
</dbReference>
<gene>
    <name evidence="12" type="ORF">SAMN02745166_00973</name>
</gene>
<dbReference type="OrthoDB" id="9760715at2"/>
<dbReference type="InterPro" id="IPR001650">
    <property type="entry name" value="Helicase_C-like"/>
</dbReference>
<dbReference type="InterPro" id="IPR057342">
    <property type="entry name" value="DEXDc_RapA"/>
</dbReference>
<dbReference type="PROSITE" id="PS51192">
    <property type="entry name" value="HELICASE_ATP_BIND_1"/>
    <property type="match status" value="1"/>
</dbReference>
<evidence type="ECO:0000256" key="6">
    <source>
        <dbReference type="ARBA" id="ARBA00023125"/>
    </source>
</evidence>
<dbReference type="CDD" id="cd18011">
    <property type="entry name" value="DEXDc_RapA"/>
    <property type="match status" value="1"/>
</dbReference>
<dbReference type="InterPro" id="IPR040765">
    <property type="entry name" value="Tudor_1_RapA"/>
</dbReference>
<reference evidence="13" key="1">
    <citation type="submission" date="2017-02" db="EMBL/GenBank/DDBJ databases">
        <authorList>
            <person name="Varghese N."/>
            <person name="Submissions S."/>
        </authorList>
    </citation>
    <scope>NUCLEOTIDE SEQUENCE [LARGE SCALE GENOMIC DNA]</scope>
    <source>
        <strain evidence="13">ATCC 700200</strain>
    </source>
</reference>
<dbReference type="InterPro" id="IPR022737">
    <property type="entry name" value="RapA_C"/>
</dbReference>
<evidence type="ECO:0000256" key="8">
    <source>
        <dbReference type="ARBA" id="ARBA00023163"/>
    </source>
</evidence>
<dbReference type="Gene3D" id="3.30.360.80">
    <property type="match status" value="1"/>
</dbReference>
<dbReference type="Proteomes" id="UP000190774">
    <property type="component" value="Unassembled WGS sequence"/>
</dbReference>
<keyword evidence="1" id="KW-0547">Nucleotide-binding</keyword>
<keyword evidence="2" id="KW-0378">Hydrolase</keyword>
<evidence type="ECO:0000313" key="12">
    <source>
        <dbReference type="EMBL" id="SKA84008.1"/>
    </source>
</evidence>
<dbReference type="PANTHER" id="PTHR45766:SF6">
    <property type="entry name" value="SWI_SNF-RELATED MATRIX-ASSOCIATED ACTIN-DEPENDENT REGULATOR OF CHROMATIN SUBFAMILY A-LIKE PROTEIN 1"/>
    <property type="match status" value="1"/>
</dbReference>
<dbReference type="Pfam" id="PF12137">
    <property type="entry name" value="RapA_C"/>
    <property type="match status" value="1"/>
</dbReference>
<dbReference type="Gene3D" id="2.30.30.930">
    <property type="match status" value="1"/>
</dbReference>
<feature type="domain" description="Helicase ATP-binding" evidence="10">
    <location>
        <begin position="158"/>
        <end position="330"/>
    </location>
</feature>
<dbReference type="GO" id="GO:0005524">
    <property type="term" value="F:ATP binding"/>
    <property type="evidence" value="ECO:0007669"/>
    <property type="project" value="UniProtKB-KW"/>
</dbReference>
<keyword evidence="9" id="KW-0175">Coiled coil</keyword>
<dbReference type="Gene3D" id="3.40.50.10810">
    <property type="entry name" value="Tandem AAA-ATPase domain"/>
    <property type="match status" value="1"/>
</dbReference>
<dbReference type="InterPro" id="IPR027417">
    <property type="entry name" value="P-loop_NTPase"/>
</dbReference>
<keyword evidence="8" id="KW-0804">Transcription</keyword>
<dbReference type="Pfam" id="PF00271">
    <property type="entry name" value="Helicase_C"/>
    <property type="match status" value="1"/>
</dbReference>
<dbReference type="Pfam" id="PF18339">
    <property type="entry name" value="Tudor_1_RapA"/>
    <property type="match status" value="1"/>
</dbReference>
<dbReference type="Gene3D" id="3.40.50.300">
    <property type="entry name" value="P-loop containing nucleotide triphosphate hydrolases"/>
    <property type="match status" value="1"/>
</dbReference>
<keyword evidence="3 12" id="KW-0347">Helicase</keyword>
<dbReference type="GO" id="GO:0004386">
    <property type="term" value="F:helicase activity"/>
    <property type="evidence" value="ECO:0007669"/>
    <property type="project" value="UniProtKB-KW"/>
</dbReference>
<keyword evidence="5" id="KW-0805">Transcription regulation</keyword>
<evidence type="ECO:0000259" key="11">
    <source>
        <dbReference type="PROSITE" id="PS51194"/>
    </source>
</evidence>
<name>A0A1T4X4F7_9BACT</name>
<evidence type="ECO:0000313" key="13">
    <source>
        <dbReference type="Proteomes" id="UP000190774"/>
    </source>
</evidence>
<dbReference type="Pfam" id="PF18337">
    <property type="entry name" value="Tudor_RapA"/>
    <property type="match status" value="1"/>
</dbReference>
<feature type="domain" description="Helicase C-terminal" evidence="11">
    <location>
        <begin position="442"/>
        <end position="598"/>
    </location>
</feature>
<evidence type="ECO:0000256" key="7">
    <source>
        <dbReference type="ARBA" id="ARBA00023159"/>
    </source>
</evidence>
<dbReference type="GO" id="GO:0003677">
    <property type="term" value="F:DNA binding"/>
    <property type="evidence" value="ECO:0007669"/>
    <property type="project" value="UniProtKB-KW"/>
</dbReference>
<evidence type="ECO:0000256" key="2">
    <source>
        <dbReference type="ARBA" id="ARBA00022801"/>
    </source>
</evidence>
<evidence type="ECO:0000256" key="4">
    <source>
        <dbReference type="ARBA" id="ARBA00022840"/>
    </source>
</evidence>
<dbReference type="PANTHER" id="PTHR45766">
    <property type="entry name" value="DNA ANNEALING HELICASE AND ENDONUCLEASE ZRANB3 FAMILY MEMBER"/>
    <property type="match status" value="1"/>
</dbReference>
<feature type="coiled-coil region" evidence="9">
    <location>
        <begin position="834"/>
        <end position="898"/>
    </location>
</feature>
<evidence type="ECO:0000256" key="5">
    <source>
        <dbReference type="ARBA" id="ARBA00023015"/>
    </source>
</evidence>
<keyword evidence="6" id="KW-0238">DNA-binding</keyword>
<dbReference type="NCBIfam" id="NF003426">
    <property type="entry name" value="PRK04914.1"/>
    <property type="match status" value="1"/>
</dbReference>
<keyword evidence="4" id="KW-0067">ATP-binding</keyword>
<protein>
    <submittedName>
        <fullName evidence="12">ATP-dependent helicase HepA</fullName>
    </submittedName>
</protein>
<dbReference type="InterPro" id="IPR040766">
    <property type="entry name" value="Tudor_2_RapA"/>
</dbReference>
<dbReference type="Pfam" id="PF00176">
    <property type="entry name" value="SNF2-rel_dom"/>
    <property type="match status" value="1"/>
</dbReference>
<dbReference type="InterPro" id="IPR000330">
    <property type="entry name" value="SNF2_N"/>
</dbReference>
<dbReference type="GO" id="GO:0016817">
    <property type="term" value="F:hydrolase activity, acting on acid anhydrides"/>
    <property type="evidence" value="ECO:0007669"/>
    <property type="project" value="InterPro"/>
</dbReference>
<dbReference type="HAMAP" id="MF_01821">
    <property type="entry name" value="Helicase_RapA"/>
    <property type="match status" value="1"/>
</dbReference>
<dbReference type="InterPro" id="IPR049730">
    <property type="entry name" value="SNF2/RAD54-like_C"/>
</dbReference>
<dbReference type="Gene3D" id="2.30.30.140">
    <property type="match status" value="1"/>
</dbReference>
<evidence type="ECO:0000256" key="1">
    <source>
        <dbReference type="ARBA" id="ARBA00022741"/>
    </source>
</evidence>
<accession>A0A1T4X4F7</accession>
<dbReference type="Gene3D" id="6.10.140.1500">
    <property type="match status" value="1"/>
</dbReference>
<sequence length="909" mass="102506">MEQPLPGQRWVSDSEPELGLGVVMKAEFARVEIFFPAAGEHRQFAMKTAPLRRVRFQAGDTVKTHDGKSLEVETVEERKGMLFYLGASREVSEAELSDTISFSKPEDRLMAGQIDDLRTFDLRVEAMKRRADMRQSTVRGFCGGRVDLLPHQMYIANEVAGRMVPRVLLADEVGLGKTIEASLILHRLHLTGRAERVLILVPEPLVNQWFVELYRRFHLTFSIYDENRCDVLETEEEGINPFLESQLILCSTSFLAGSPNRAEQAEAAGWDLLIVDEAHHLEWSPEAPSDSYALVDRLASKIPGLLLLTATPQQLGPEGHFARLRLLDSNRYADLSQFLAESEHYEEVAKAMDRLASGKNLTAADEKLFIKKSPHLKEQLAAMKSGEDGAREKLISSLLDEFGTGRVMFRNTRAALSGFPERQANLVPIKAKEEPLEAKVKWLAGLLKELGEEKVLLICRTRKLAEQINEKLLHEVNVHSALFHEGLTLMQRDRQAAFFAEEDGARILLCSEIGSEGRNFQFAHHLVLFDLPEDPELLEQRIGRLDRIGQTSTIHIHVPYIQAGAEEVLARWYHEGLNAFEKNLHGATEIVESLRDELAPLMKDMKATNLKAFIKKSQEQRKLVTKKLERGHDRLLELNSCKPEQAEEVIQAVRAQDADIDFEEFFIRLVDHFGLHVEEHGNRSYVLMPAHLTTDKFPALPDEGLLASFDRTRALSRENMAFLTQDHPIVRGALDLLLGSENGNSSFGLWRNTGSEGLMLETHFVVECIAPASLHVDRFLSSTPIRIVVDHSSKDRRDDAAFIQAKIEKGSPTRLLENAGIKRKIFPAMMSKSKKLAEAEMDKLIAEATEKMKAQLQAEKNRLEDLRQINDHVRPEEITALETQMTALEEAIGSARARLDALRLVLQST</sequence>
<evidence type="ECO:0000256" key="9">
    <source>
        <dbReference type="SAM" id="Coils"/>
    </source>
</evidence>
<proteinExistence type="inferred from homology"/>
<keyword evidence="13" id="KW-1185">Reference proteome</keyword>
<evidence type="ECO:0000256" key="3">
    <source>
        <dbReference type="ARBA" id="ARBA00022806"/>
    </source>
</evidence>
<organism evidence="12 13">
    <name type="scientific">Prosthecobacter debontii</name>
    <dbReference type="NCBI Taxonomy" id="48467"/>
    <lineage>
        <taxon>Bacteria</taxon>
        <taxon>Pseudomonadati</taxon>
        <taxon>Verrucomicrobiota</taxon>
        <taxon>Verrucomicrobiia</taxon>
        <taxon>Verrucomicrobiales</taxon>
        <taxon>Verrucomicrobiaceae</taxon>
        <taxon>Prosthecobacter</taxon>
    </lineage>
</organism>
<dbReference type="InterPro" id="IPR023949">
    <property type="entry name" value="Helicase_RapA"/>
</dbReference>
<dbReference type="InterPro" id="IPR038718">
    <property type="entry name" value="SNF2-like_sf"/>
</dbReference>
<evidence type="ECO:0000259" key="10">
    <source>
        <dbReference type="PROSITE" id="PS51192"/>
    </source>
</evidence>
<dbReference type="SMART" id="SM00490">
    <property type="entry name" value="HELICc"/>
    <property type="match status" value="1"/>
</dbReference>
<dbReference type="SMART" id="SM00487">
    <property type="entry name" value="DEXDc"/>
    <property type="match status" value="1"/>
</dbReference>
<dbReference type="CDD" id="cd18793">
    <property type="entry name" value="SF2_C_SNF"/>
    <property type="match status" value="1"/>
</dbReference>